<dbReference type="Pfam" id="PF08709">
    <property type="entry name" value="Ins145_P3_rec"/>
    <property type="match status" value="1"/>
</dbReference>
<protein>
    <recommendedName>
        <fullName evidence="11">MIR domain-containing protein</fullName>
    </recommendedName>
</protein>
<reference evidence="12" key="1">
    <citation type="submission" date="2021-01" db="EMBL/GenBank/DDBJ databases">
        <authorList>
            <consortium name="Genoscope - CEA"/>
            <person name="William W."/>
        </authorList>
    </citation>
    <scope>NUCLEOTIDE SEQUENCE</scope>
</reference>
<evidence type="ECO:0000256" key="4">
    <source>
        <dbReference type="ARBA" id="ARBA00022989"/>
    </source>
</evidence>
<dbReference type="GO" id="GO:0012505">
    <property type="term" value="C:endomembrane system"/>
    <property type="evidence" value="ECO:0007669"/>
    <property type="project" value="UniProtKB-SubCell"/>
</dbReference>
<dbReference type="InterPro" id="IPR013662">
    <property type="entry name" value="RIH_assoc-dom"/>
</dbReference>
<keyword evidence="7" id="KW-1071">Ligand-gated ion channel</keyword>
<evidence type="ECO:0000256" key="7">
    <source>
        <dbReference type="ARBA" id="ARBA00023286"/>
    </source>
</evidence>
<gene>
    <name evidence="12" type="ORF">PSON_ATCC_30995.1.T0030559</name>
</gene>
<dbReference type="InterPro" id="IPR014821">
    <property type="entry name" value="Ins145_P3_rcpt"/>
</dbReference>
<comment type="subcellular location">
    <subcellularLocation>
        <location evidence="1">Endomembrane system</location>
        <topology evidence="1">Multi-pass membrane protein</topology>
    </subcellularLocation>
</comment>
<evidence type="ECO:0000256" key="5">
    <source>
        <dbReference type="ARBA" id="ARBA00023065"/>
    </source>
</evidence>
<keyword evidence="13" id="KW-1185">Reference proteome</keyword>
<keyword evidence="6 10" id="KW-0472">Membrane</keyword>
<dbReference type="InterPro" id="IPR016093">
    <property type="entry name" value="MIR_motif"/>
</dbReference>
<feature type="coiled-coil region" evidence="9">
    <location>
        <begin position="1801"/>
        <end position="1881"/>
    </location>
</feature>
<organism evidence="12 13">
    <name type="scientific">Paramecium sonneborni</name>
    <dbReference type="NCBI Taxonomy" id="65129"/>
    <lineage>
        <taxon>Eukaryota</taxon>
        <taxon>Sar</taxon>
        <taxon>Alveolata</taxon>
        <taxon>Ciliophora</taxon>
        <taxon>Intramacronucleata</taxon>
        <taxon>Oligohymenophorea</taxon>
        <taxon>Peniculida</taxon>
        <taxon>Parameciidae</taxon>
        <taxon>Paramecium</taxon>
    </lineage>
</organism>
<evidence type="ECO:0000256" key="9">
    <source>
        <dbReference type="SAM" id="Coils"/>
    </source>
</evidence>
<feature type="transmembrane region" description="Helical" evidence="10">
    <location>
        <begin position="2595"/>
        <end position="2623"/>
    </location>
</feature>
<evidence type="ECO:0000256" key="8">
    <source>
        <dbReference type="ARBA" id="ARBA00023303"/>
    </source>
</evidence>
<evidence type="ECO:0000256" key="6">
    <source>
        <dbReference type="ARBA" id="ARBA00023136"/>
    </source>
</evidence>
<dbReference type="EMBL" id="CAJJDN010000003">
    <property type="protein sequence ID" value="CAD8049082.1"/>
    <property type="molecule type" value="Genomic_DNA"/>
</dbReference>
<proteinExistence type="predicted"/>
<keyword evidence="5" id="KW-0406">Ion transport</keyword>
<evidence type="ECO:0000313" key="13">
    <source>
        <dbReference type="Proteomes" id="UP000692954"/>
    </source>
</evidence>
<feature type="domain" description="MIR" evidence="11">
    <location>
        <begin position="124"/>
        <end position="178"/>
    </location>
</feature>
<evidence type="ECO:0000256" key="10">
    <source>
        <dbReference type="SAM" id="Phobius"/>
    </source>
</evidence>
<dbReference type="Pfam" id="PF00520">
    <property type="entry name" value="Ion_trans"/>
    <property type="match status" value="1"/>
</dbReference>
<dbReference type="InterPro" id="IPR015925">
    <property type="entry name" value="Ryanodine_IP3_receptor"/>
</dbReference>
<accession>A0A8S1K961</accession>
<dbReference type="Pfam" id="PF01365">
    <property type="entry name" value="RYDR_ITPR"/>
    <property type="match status" value="1"/>
</dbReference>
<feature type="transmembrane region" description="Helical" evidence="10">
    <location>
        <begin position="2540"/>
        <end position="2557"/>
    </location>
</feature>
<dbReference type="Proteomes" id="UP000692954">
    <property type="component" value="Unassembled WGS sequence"/>
</dbReference>
<dbReference type="PANTHER" id="PTHR13715:SF99">
    <property type="entry name" value="INOSITOL 1,4,5-TRISPHOSPHATE RECEPTOR-LIKE PROTEIN A"/>
    <property type="match status" value="1"/>
</dbReference>
<dbReference type="GO" id="GO:0005262">
    <property type="term" value="F:calcium channel activity"/>
    <property type="evidence" value="ECO:0007669"/>
    <property type="project" value="InterPro"/>
</dbReference>
<evidence type="ECO:0000256" key="2">
    <source>
        <dbReference type="ARBA" id="ARBA00022448"/>
    </source>
</evidence>
<feature type="transmembrane region" description="Helical" evidence="10">
    <location>
        <begin position="2785"/>
        <end position="2803"/>
    </location>
</feature>
<dbReference type="GO" id="GO:0016020">
    <property type="term" value="C:membrane"/>
    <property type="evidence" value="ECO:0007669"/>
    <property type="project" value="InterPro"/>
</dbReference>
<keyword evidence="4 10" id="KW-1133">Transmembrane helix</keyword>
<dbReference type="InterPro" id="IPR000699">
    <property type="entry name" value="RIH_dom"/>
</dbReference>
<keyword evidence="2" id="KW-0813">Transport</keyword>
<feature type="transmembrane region" description="Helical" evidence="10">
    <location>
        <begin position="2644"/>
        <end position="2661"/>
    </location>
</feature>
<keyword evidence="9" id="KW-0175">Coiled coil</keyword>
<evidence type="ECO:0000259" key="11">
    <source>
        <dbReference type="PROSITE" id="PS50919"/>
    </source>
</evidence>
<sequence length="2948" mass="347249">MDRAGQGQNKQLLHYGCLVYLTFKDDNGQEYLVTADGYTKNKILLKKKEDVLKYSSISSCLFKIYPTFYNNEYQKALKVKEEKGKIKKFSIIEMRNAQLEIPKNIKAMEDETTLNHEQYEKFKGSPVVFGQTIQLLHINSNKYLYYDSNHVSEIESNNLKLSLIDEHSDETCYRITPCYTFQQEGSGNIYHEDIVHIVSTVDQTKKIGGEPYLHASRPKIFDTKSSTQKEKREVNISTEKKTPWKVNIFAEYLDEREGFLSIQDTVWINYSEQDLNLIAIRDQIKQQVQNQKSELHIYFEQCTQSANYTKFVGNSNGLFTIESESMYQGGLVKWDTPMISSSYRLRHLTTKKYLKVIEEKKEGDEKSRFLLTSVSDYQKASLFHFELIFSTLTTYNREKAQIYLQKDSYFRASTYVGQDQVWLRTESIENDEENKEVKEKKKSIPAFNKVKKEEYVFKIAKANFNDVRMTNFLLSCLKTIKGAQQYMDVSFLSADIKDEKFQKSYKGFVAHMQRLSKCLSELQLFCHNKLIAYLYIDQEFGQINHFIQNVLREQQFIELLVKILCVSFPDVSTLDTLKSIEQSESMDKIRRRVVDESSKNRDSQIKKEYYNSKKKICSLIYQLLDCICQQNIINQEQASRYIPIFAQQSVYIDDALKCIVQIIRDHEDLLLRLHQQVNEDDDNQMSMNQNLRQSFQQEQEIVMANHSNAFLQQLTIEDYRRLYDQIIKKILNESHFQLKQRWDLLQFYTNLLKEKSTSAEKKRDIISFLQFASTHKGKGLNVNQEGIYKYLIDAYDRDRVFKEEVLIKFEEQNMKIKLFVKGEEKNFVEFFTKTQKKKQHFQEADGDEIGKSKQLNNFLKKQTVKTPSQELKPKLILSLVTEQLQFYISMCNTRNNTWKKFVEQFLRDDVLIAHLWNEREENKEQNEENLISPDMRAIICKLMNKVYLDQEPRREIVFPELCKVVITENDNLLVTFEDEEGGQNGRDEGLVASIKEKLYKFVIKECGETVDKMSSLWDIKVGEAKQREILKQISTDCPKIYNKLTLEMIRTLKLLITFGKYRIQLGNSPEETTKLNENFFSIIKQLFAILEFDPKYPESRKILQLKRDEDSKKGANQGGQQLFTNALNIFGKIGGLINVFSLIEDKDAGKDKKKKQKNIQFESGPLNMNESFLKQADVLKKILIKFLQESSEADQQIKLEICDILNQYLDQKMDYCLNQFKQKFKDYVTKLKIMSRLDEGKLNLTVEADRKVIEDEFQDAIKKQIKALIPSILKTGTDADKRGQPKSENFNLGFGLDLNQLGGGLEVLEQSKEIDAIDIYTILGFEIFPTLINLFCMSQSLDMQTKILNILTRFYNQREEFADLVSKILLLFDSQNIKIFSDLKKKMRQLAKNIDESETWIKDPSYPDNEVILTQTIKYFEFINSLLYKDSILEDDGVKVTQRILIDEFRQSIMRNLKVHEMCVQLITDCIGVTEKQFEGRTRDLIYELFGNIFQLLKNFALNNSANQLLLSDHLNKLQMKMELNLGQLDLINEIFRDNKRICIEKPGTVIDNIRKLIKTNGRQSRFLEFFILIQKVKKEFILSNQKGVLNMLLDPAYKSSIFWLKDRQAQASEKNQAQASIKHEFDFTPSKNDNPNYRDEPYSYHCTLIEVLYTCAIGKEGMLQNESRLRTIISLKYALEILCAPDGMTDDDIHVVNPRYDKYQVIQLKVPLLKYIYYTYLESEKIAEEIFKCISDIQDYVNAEKIRIEKFSKLPLSGQYQEYFYTYFFMVINGFLRLYQKEQNDQNLVHQNQAQVHQEIENLFGSVKKLRDLVENHEELNSLKLSQQQMDFRLYFLCDNIVEEELLQKQKKDEEEKQQAQKLEEQLQEEKRKNKKKQKTFNLGLNLINIEFNKQKNKPADFRHDEAWKQLWQIFMQTFLNSNQLLEEIKKEQKIFSEALEKVESIYSKDPLIQDHINKTEIFKKLITFLSKGHNQPGCEQTIKQVLRALSNYIIISEDTETTEQDEEKQAEMRQQVREDRQNFLNSNNAMATILVILSDYKDLNRYNLLYNSLLSFGIEMMEGGNREVQKSVYNFFVNFTSSEVFFLRLHERFEDQKAELKKEDEDEDDVRYNFQDEPEETQNTLRFLQLLVEGHYTELQNYMRFQQMNYHTYDLFTDVVELLGEYLNVKKTKYFYCMIQCFDTITEYVQGPCFENQQALFQANFLDMATNLLGFDERLEEIELRKKKKTSDEQQVDPNTVRKKNEVFPRWMYARLKYKCSITLLSLLEGRKSNDVIIRLAKSFNLEMLKVNIIDIYDMYKSLYQDHYTAEIFSHFSIEPKFESQETEEGKKNTDMASFIIETGFNLFVLYSTFLEVKDPSDGGGQKEGEKGDDIMEQFKANIVGEVVFLAINIVKGVKDFFLSFAQKLNQAVRRDNNEIDYEQLKEQIKESRTKLFKESIKFFSTNSAHIEVLREDKMLEKTYFYLLPYCKSLDKPTKTQFNQEAKRISVKAKVTSLLQESPDLIKKMKLTYQIQSYLNKIKVLALIVSKIQLYRDITFILALTINIMILFVFHKEVKQCDPTSDSDEYQACLDDYIYEEDLQKKDLQLQGIIQTLGIIVIVLSMLIVLFFLAQTAPLIIKKAWMGWENDNFNIIMYIRRLLMTVVYLVTDFYVLYYLSYGFTAFLGTLYHPFFFAFHLFDVLVRYPVLLNVVKAVWEPRKSILFTLFLFIVLMYVFSLVAYYWLYESYPPNFCYSTFQCLLTAVDRSFKSDGGLGGFLTPSTDVKPNDDGYFFLRFFFDNVYFILLMIIMINIVSGIIIDTFGTLREELNDYQLDLQNICFICGFDKETIEKSSKNQLGFTYHIKQEHYMWNYLFYIAYLKDKDSTEYSGIESYVMDKIKNEDTSWFPTFKALCMNDDQEGQEQGQMMNELKQIQDDQERLQELLDNINQQLEKIEEDQKQGNQ</sequence>
<dbReference type="CDD" id="cd23263">
    <property type="entry name" value="beta-trefoil_MIR"/>
    <property type="match status" value="1"/>
</dbReference>
<dbReference type="Pfam" id="PF02815">
    <property type="entry name" value="MIR"/>
    <property type="match status" value="1"/>
</dbReference>
<comment type="caution">
    <text evidence="12">The sequence shown here is derived from an EMBL/GenBank/DDBJ whole genome shotgun (WGS) entry which is preliminary data.</text>
</comment>
<dbReference type="Pfam" id="PF08454">
    <property type="entry name" value="RIH_assoc"/>
    <property type="match status" value="1"/>
</dbReference>
<evidence type="ECO:0000256" key="1">
    <source>
        <dbReference type="ARBA" id="ARBA00004127"/>
    </source>
</evidence>
<name>A0A8S1K961_9CILI</name>
<dbReference type="InterPro" id="IPR005821">
    <property type="entry name" value="Ion_trans_dom"/>
</dbReference>
<feature type="transmembrane region" description="Helical" evidence="10">
    <location>
        <begin position="2673"/>
        <end position="2693"/>
    </location>
</feature>
<feature type="coiled-coil region" evidence="9">
    <location>
        <begin position="2908"/>
        <end position="2945"/>
    </location>
</feature>
<evidence type="ECO:0000256" key="3">
    <source>
        <dbReference type="ARBA" id="ARBA00022692"/>
    </source>
</evidence>
<dbReference type="PROSITE" id="PS50919">
    <property type="entry name" value="MIR"/>
    <property type="match status" value="1"/>
</dbReference>
<evidence type="ECO:0000313" key="12">
    <source>
        <dbReference type="EMBL" id="CAD8049082.1"/>
    </source>
</evidence>
<feature type="transmembrane region" description="Helical" evidence="10">
    <location>
        <begin position="2705"/>
        <end position="2728"/>
    </location>
</feature>
<keyword evidence="3 10" id="KW-0812">Transmembrane</keyword>
<dbReference type="PANTHER" id="PTHR13715">
    <property type="entry name" value="RYANODINE RECEPTOR AND IP3 RECEPTOR"/>
    <property type="match status" value="1"/>
</dbReference>
<keyword evidence="8" id="KW-0407">Ion channel</keyword>
<dbReference type="OrthoDB" id="300855at2759"/>